<keyword evidence="1" id="KW-1133">Transmembrane helix</keyword>
<organism evidence="2 3">
    <name type="scientific">Gossypium darwinii</name>
    <name type="common">Darwin's cotton</name>
    <name type="synonym">Gossypium barbadense var. darwinii</name>
    <dbReference type="NCBI Taxonomy" id="34276"/>
    <lineage>
        <taxon>Eukaryota</taxon>
        <taxon>Viridiplantae</taxon>
        <taxon>Streptophyta</taxon>
        <taxon>Embryophyta</taxon>
        <taxon>Tracheophyta</taxon>
        <taxon>Spermatophyta</taxon>
        <taxon>Magnoliopsida</taxon>
        <taxon>eudicotyledons</taxon>
        <taxon>Gunneridae</taxon>
        <taxon>Pentapetalae</taxon>
        <taxon>rosids</taxon>
        <taxon>malvids</taxon>
        <taxon>Malvales</taxon>
        <taxon>Malvaceae</taxon>
        <taxon>Malvoideae</taxon>
        <taxon>Gossypium</taxon>
    </lineage>
</organism>
<dbReference type="EMBL" id="CM017690">
    <property type="protein sequence ID" value="TYH25872.1"/>
    <property type="molecule type" value="Genomic_DNA"/>
</dbReference>
<keyword evidence="1" id="KW-0812">Transmembrane</keyword>
<evidence type="ECO:0000256" key="1">
    <source>
        <dbReference type="SAM" id="Phobius"/>
    </source>
</evidence>
<keyword evidence="3" id="KW-1185">Reference proteome</keyword>
<accession>A0A5D2H6M1</accession>
<evidence type="ECO:0000313" key="3">
    <source>
        <dbReference type="Proteomes" id="UP000323506"/>
    </source>
</evidence>
<dbReference type="AlphaFoldDB" id="A0A5D2H6M1"/>
<reference evidence="2 3" key="1">
    <citation type="submission" date="2019-06" db="EMBL/GenBank/DDBJ databases">
        <title>WGS assembly of Gossypium darwinii.</title>
        <authorList>
            <person name="Chen Z.J."/>
            <person name="Sreedasyam A."/>
            <person name="Ando A."/>
            <person name="Song Q."/>
            <person name="De L."/>
            <person name="Hulse-Kemp A."/>
            <person name="Ding M."/>
            <person name="Ye W."/>
            <person name="Kirkbride R."/>
            <person name="Jenkins J."/>
            <person name="Plott C."/>
            <person name="Lovell J."/>
            <person name="Lin Y.-M."/>
            <person name="Vaughn R."/>
            <person name="Liu B."/>
            <person name="Li W."/>
            <person name="Simpson S."/>
            <person name="Scheffler B."/>
            <person name="Saski C."/>
            <person name="Grover C."/>
            <person name="Hu G."/>
            <person name="Conover J."/>
            <person name="Carlson J."/>
            <person name="Shu S."/>
            <person name="Boston L."/>
            <person name="Williams M."/>
            <person name="Peterson D."/>
            <person name="Mcgee K."/>
            <person name="Jones D."/>
            <person name="Wendel J."/>
            <person name="Stelly D."/>
            <person name="Grimwood J."/>
            <person name="Schmutz J."/>
        </authorList>
    </citation>
    <scope>NUCLEOTIDE SEQUENCE [LARGE SCALE GENOMIC DNA]</scope>
    <source>
        <strain evidence="2">1808015.09</strain>
    </source>
</reference>
<gene>
    <name evidence="2" type="ORF">ES288_A03G204800v1</name>
</gene>
<sequence>MLQVLKTWGRRTPMWGEQCASRGSCVVHGGCWWPLLRSEIDGNPRVFEFGPSVVGPFVTWLVFWAVLCNWVFGLICKWTHLMICFNFGFLYV</sequence>
<name>A0A5D2H6M1_GOSDA</name>
<protein>
    <submittedName>
        <fullName evidence="2">Uncharacterized protein</fullName>
    </submittedName>
</protein>
<feature type="transmembrane region" description="Helical" evidence="1">
    <location>
        <begin position="57"/>
        <end position="76"/>
    </location>
</feature>
<evidence type="ECO:0000313" key="2">
    <source>
        <dbReference type="EMBL" id="TYH25872.1"/>
    </source>
</evidence>
<proteinExistence type="predicted"/>
<keyword evidence="1" id="KW-0472">Membrane</keyword>
<dbReference type="Proteomes" id="UP000323506">
    <property type="component" value="Chromosome A03"/>
</dbReference>